<keyword evidence="9" id="KW-1185">Reference proteome</keyword>
<dbReference type="InterPro" id="IPR008801">
    <property type="entry name" value="RALF"/>
</dbReference>
<evidence type="ECO:0000256" key="4">
    <source>
        <dbReference type="ARBA" id="ARBA00022702"/>
    </source>
</evidence>
<keyword evidence="6" id="KW-1015">Disulfide bond</keyword>
<dbReference type="PANTHER" id="PTHR33136:SF95">
    <property type="entry name" value="PROTEIN RALF-LIKE 33-RELATED"/>
    <property type="match status" value="1"/>
</dbReference>
<keyword evidence="3" id="KW-0964">Secreted</keyword>
<evidence type="ECO:0000256" key="1">
    <source>
        <dbReference type="ARBA" id="ARBA00004613"/>
    </source>
</evidence>
<dbReference type="GO" id="GO:0040008">
    <property type="term" value="P:regulation of growth"/>
    <property type="evidence" value="ECO:0007669"/>
    <property type="project" value="UniProtKB-ARBA"/>
</dbReference>
<dbReference type="GO" id="GO:0019722">
    <property type="term" value="P:calcium-mediated signaling"/>
    <property type="evidence" value="ECO:0007669"/>
    <property type="project" value="TreeGrafter"/>
</dbReference>
<keyword evidence="4" id="KW-0372">Hormone</keyword>
<comment type="subcellular location">
    <subcellularLocation>
        <location evidence="1">Secreted</location>
    </subcellularLocation>
</comment>
<evidence type="ECO:0000256" key="6">
    <source>
        <dbReference type="ARBA" id="ARBA00023157"/>
    </source>
</evidence>
<dbReference type="GO" id="GO:0009506">
    <property type="term" value="C:plasmodesma"/>
    <property type="evidence" value="ECO:0007669"/>
    <property type="project" value="TreeGrafter"/>
</dbReference>
<dbReference type="PANTHER" id="PTHR33136">
    <property type="entry name" value="RAPID ALKALINIZATION FACTOR-LIKE"/>
    <property type="match status" value="1"/>
</dbReference>
<dbReference type="EMBL" id="QJKJ01001839">
    <property type="protein sequence ID" value="RDY05643.1"/>
    <property type="molecule type" value="Genomic_DNA"/>
</dbReference>
<feature type="chain" id="PRO_5016910833" evidence="7">
    <location>
        <begin position="20"/>
        <end position="99"/>
    </location>
</feature>
<dbReference type="Proteomes" id="UP000257109">
    <property type="component" value="Unassembled WGS sequence"/>
</dbReference>
<proteinExistence type="inferred from homology"/>
<comment type="caution">
    <text evidence="8">The sequence shown here is derived from an EMBL/GenBank/DDBJ whole genome shotgun (WGS) entry which is preliminary data.</text>
</comment>
<name>A0A371HS95_MUCPR</name>
<reference evidence="8" key="1">
    <citation type="submission" date="2018-05" db="EMBL/GenBank/DDBJ databases">
        <title>Draft genome of Mucuna pruriens seed.</title>
        <authorList>
            <person name="Nnadi N.E."/>
            <person name="Vos R."/>
            <person name="Hasami M.H."/>
            <person name="Devisetty U.K."/>
            <person name="Aguiy J.C."/>
        </authorList>
    </citation>
    <scope>NUCLEOTIDE SEQUENCE [LARGE SCALE GENOMIC DNA]</scope>
    <source>
        <strain evidence="8">JCA_2017</strain>
    </source>
</reference>
<evidence type="ECO:0000313" key="9">
    <source>
        <dbReference type="Proteomes" id="UP000257109"/>
    </source>
</evidence>
<comment type="similarity">
    <text evidence="2">Belongs to the plant rapid alkalinization factor (RALF) family.</text>
</comment>
<dbReference type="AlphaFoldDB" id="A0A371HS95"/>
<dbReference type="STRING" id="157652.A0A371HS95"/>
<dbReference type="GO" id="GO:0005179">
    <property type="term" value="F:hormone activity"/>
    <property type="evidence" value="ECO:0007669"/>
    <property type="project" value="UniProtKB-KW"/>
</dbReference>
<keyword evidence="5 7" id="KW-0732">Signal</keyword>
<sequence length="99" mass="11423">MAKWWYWCIFLAICATAEAGVLETEMTMMPSMEEEFQLDNEINRRILASKKYISYSAMQRDSVFCSHRGVSYYNCQLGADANPYQRGCSAITRYSPNAH</sequence>
<evidence type="ECO:0000256" key="2">
    <source>
        <dbReference type="ARBA" id="ARBA00009178"/>
    </source>
</evidence>
<evidence type="ECO:0000256" key="7">
    <source>
        <dbReference type="SAM" id="SignalP"/>
    </source>
</evidence>
<gene>
    <name evidence="8" type="primary">RALFL33</name>
    <name evidence="8" type="ORF">CR513_10490</name>
</gene>
<dbReference type="OrthoDB" id="1613518at2759"/>
<protein>
    <submittedName>
        <fullName evidence="8">Protein RALF-like 33</fullName>
    </submittedName>
</protein>
<evidence type="ECO:0000256" key="5">
    <source>
        <dbReference type="ARBA" id="ARBA00022729"/>
    </source>
</evidence>
<evidence type="ECO:0000313" key="8">
    <source>
        <dbReference type="EMBL" id="RDY05643.1"/>
    </source>
</evidence>
<dbReference type="Pfam" id="PF05498">
    <property type="entry name" value="RALF"/>
    <property type="match status" value="1"/>
</dbReference>
<feature type="signal peptide" evidence="7">
    <location>
        <begin position="1"/>
        <end position="19"/>
    </location>
</feature>
<feature type="non-terminal residue" evidence="8">
    <location>
        <position position="1"/>
    </location>
</feature>
<dbReference type="GO" id="GO:0005576">
    <property type="term" value="C:extracellular region"/>
    <property type="evidence" value="ECO:0007669"/>
    <property type="project" value="UniProtKB-SubCell"/>
</dbReference>
<accession>A0A371HS95</accession>
<evidence type="ECO:0000256" key="3">
    <source>
        <dbReference type="ARBA" id="ARBA00022525"/>
    </source>
</evidence>
<organism evidence="8 9">
    <name type="scientific">Mucuna pruriens</name>
    <name type="common">Velvet bean</name>
    <name type="synonym">Dolichos pruriens</name>
    <dbReference type="NCBI Taxonomy" id="157652"/>
    <lineage>
        <taxon>Eukaryota</taxon>
        <taxon>Viridiplantae</taxon>
        <taxon>Streptophyta</taxon>
        <taxon>Embryophyta</taxon>
        <taxon>Tracheophyta</taxon>
        <taxon>Spermatophyta</taxon>
        <taxon>Magnoliopsida</taxon>
        <taxon>eudicotyledons</taxon>
        <taxon>Gunneridae</taxon>
        <taxon>Pentapetalae</taxon>
        <taxon>rosids</taxon>
        <taxon>fabids</taxon>
        <taxon>Fabales</taxon>
        <taxon>Fabaceae</taxon>
        <taxon>Papilionoideae</taxon>
        <taxon>50 kb inversion clade</taxon>
        <taxon>NPAAA clade</taxon>
        <taxon>indigoferoid/millettioid clade</taxon>
        <taxon>Phaseoleae</taxon>
        <taxon>Mucuna</taxon>
    </lineage>
</organism>